<evidence type="ECO:0000313" key="1">
    <source>
        <dbReference type="EMBL" id="OQD74725.1"/>
    </source>
</evidence>
<gene>
    <name evidence="1" type="ORF">PENANT_c167G07855</name>
</gene>
<protein>
    <submittedName>
        <fullName evidence="1">Uncharacterized protein</fullName>
    </submittedName>
</protein>
<organism evidence="1 2">
    <name type="scientific">Penicillium antarcticum</name>
    <dbReference type="NCBI Taxonomy" id="416450"/>
    <lineage>
        <taxon>Eukaryota</taxon>
        <taxon>Fungi</taxon>
        <taxon>Dikarya</taxon>
        <taxon>Ascomycota</taxon>
        <taxon>Pezizomycotina</taxon>
        <taxon>Eurotiomycetes</taxon>
        <taxon>Eurotiomycetidae</taxon>
        <taxon>Eurotiales</taxon>
        <taxon>Aspergillaceae</taxon>
        <taxon>Penicillium</taxon>
    </lineage>
</organism>
<proteinExistence type="predicted"/>
<reference evidence="2" key="1">
    <citation type="journal article" date="2017" name="Nat. Microbiol.">
        <title>Global analysis of biosynthetic gene clusters reveals vast potential of secondary metabolite production in Penicillium species.</title>
        <authorList>
            <person name="Nielsen J.C."/>
            <person name="Grijseels S."/>
            <person name="Prigent S."/>
            <person name="Ji B."/>
            <person name="Dainat J."/>
            <person name="Nielsen K.F."/>
            <person name="Frisvad J.C."/>
            <person name="Workman M."/>
            <person name="Nielsen J."/>
        </authorList>
    </citation>
    <scope>NUCLEOTIDE SEQUENCE [LARGE SCALE GENOMIC DNA]</scope>
    <source>
        <strain evidence="2">IBT 31811</strain>
    </source>
</reference>
<name>A0A1V6PCM8_9EURO</name>
<dbReference type="AlphaFoldDB" id="A0A1V6PCM8"/>
<feature type="non-terminal residue" evidence="1">
    <location>
        <position position="108"/>
    </location>
</feature>
<dbReference type="EMBL" id="MDYN01000167">
    <property type="protein sequence ID" value="OQD74725.1"/>
    <property type="molecule type" value="Genomic_DNA"/>
</dbReference>
<accession>A0A1V6PCM8</accession>
<keyword evidence="2" id="KW-1185">Reference proteome</keyword>
<dbReference type="Proteomes" id="UP000191672">
    <property type="component" value="Unassembled WGS sequence"/>
</dbReference>
<comment type="caution">
    <text evidence="1">The sequence shown here is derived from an EMBL/GenBank/DDBJ whole genome shotgun (WGS) entry which is preliminary data.</text>
</comment>
<evidence type="ECO:0000313" key="2">
    <source>
        <dbReference type="Proteomes" id="UP000191672"/>
    </source>
</evidence>
<sequence length="108" mass="11556">MAAHGVYHLNSDYLHSGTKHSSQSSFFLSAQLPFAHCQLSLALTPTISNLTKKLPGSSPPIDVEKPYSSVLISASNQASFTIPQEARLPITGGPQLSSKIELVASLMY</sequence>